<feature type="compositionally biased region" description="Polar residues" evidence="7">
    <location>
        <begin position="203"/>
        <end position="212"/>
    </location>
</feature>
<dbReference type="InterPro" id="IPR039772">
    <property type="entry name" value="Bin3-like"/>
</dbReference>
<dbReference type="SUPFAM" id="SSF53335">
    <property type="entry name" value="S-adenosyl-L-methionine-dependent methyltransferases"/>
    <property type="match status" value="1"/>
</dbReference>
<feature type="compositionally biased region" description="Basic residues" evidence="7">
    <location>
        <begin position="148"/>
        <end position="160"/>
    </location>
</feature>
<dbReference type="STRING" id="2015173.A0A026W623"/>
<feature type="compositionally biased region" description="Basic and acidic residues" evidence="7">
    <location>
        <begin position="657"/>
        <end position="674"/>
    </location>
</feature>
<name>A0A026W623_OOCBI</name>
<feature type="region of interest" description="Disordered" evidence="7">
    <location>
        <begin position="553"/>
        <end position="591"/>
    </location>
</feature>
<reference evidence="10 12" key="2">
    <citation type="journal article" date="2018" name="Genome Res.">
        <title>The genomic architecture and molecular evolution of ant odorant receptors.</title>
        <authorList>
            <person name="McKenzie S.K."/>
            <person name="Kronauer D.J.C."/>
        </authorList>
    </citation>
    <scope>NUCLEOTIDE SEQUENCE [LARGE SCALE GENOMIC DNA]</scope>
    <source>
        <strain evidence="10">Clonal line C1</strain>
    </source>
</reference>
<dbReference type="GO" id="GO:0017069">
    <property type="term" value="F:snRNA binding"/>
    <property type="evidence" value="ECO:0007669"/>
    <property type="project" value="TreeGrafter"/>
</dbReference>
<dbReference type="Proteomes" id="UP000279307">
    <property type="component" value="Chromosome 3"/>
</dbReference>
<gene>
    <name evidence="10" type="ORF">DMN91_003092</name>
    <name evidence="9" type="ORF">X777_10349</name>
</gene>
<dbReference type="Gene3D" id="3.40.50.150">
    <property type="entry name" value="Vaccinia Virus protein VP39"/>
    <property type="match status" value="1"/>
</dbReference>
<dbReference type="InterPro" id="IPR024160">
    <property type="entry name" value="BIN3_SAM-bd_dom"/>
</dbReference>
<evidence type="ECO:0000256" key="2">
    <source>
        <dbReference type="ARBA" id="ARBA00022603"/>
    </source>
</evidence>
<organism evidence="9 11">
    <name type="scientific">Ooceraea biroi</name>
    <name type="common">Clonal raider ant</name>
    <name type="synonym">Cerapachys biroi</name>
    <dbReference type="NCBI Taxonomy" id="2015173"/>
    <lineage>
        <taxon>Eukaryota</taxon>
        <taxon>Metazoa</taxon>
        <taxon>Ecdysozoa</taxon>
        <taxon>Arthropoda</taxon>
        <taxon>Hexapoda</taxon>
        <taxon>Insecta</taxon>
        <taxon>Pterygota</taxon>
        <taxon>Neoptera</taxon>
        <taxon>Endopterygota</taxon>
        <taxon>Hymenoptera</taxon>
        <taxon>Apocrita</taxon>
        <taxon>Aculeata</taxon>
        <taxon>Formicoidea</taxon>
        <taxon>Formicidae</taxon>
        <taxon>Dorylinae</taxon>
        <taxon>Ooceraea</taxon>
    </lineage>
</organism>
<feature type="compositionally biased region" description="Basic and acidic residues" evidence="7">
    <location>
        <begin position="191"/>
        <end position="201"/>
    </location>
</feature>
<dbReference type="OMA" id="PVSMAIC"/>
<feature type="compositionally biased region" description="Basic and acidic residues" evidence="7">
    <location>
        <begin position="573"/>
        <end position="591"/>
    </location>
</feature>
<evidence type="ECO:0000256" key="7">
    <source>
        <dbReference type="SAM" id="MobiDB-lite"/>
    </source>
</evidence>
<dbReference type="EC" id="2.1.1.-" evidence="6"/>
<proteinExistence type="inferred from homology"/>
<dbReference type="PANTHER" id="PTHR12315:SF0">
    <property type="entry name" value="7SK SNRNA METHYLPHOSPHATE CAPPING ENZYME"/>
    <property type="match status" value="1"/>
</dbReference>
<dbReference type="GO" id="GO:0008171">
    <property type="term" value="F:O-methyltransferase activity"/>
    <property type="evidence" value="ECO:0007669"/>
    <property type="project" value="UniProtKB-UniRule"/>
</dbReference>
<dbReference type="Proteomes" id="UP000053097">
    <property type="component" value="Unassembled WGS sequence"/>
</dbReference>
<feature type="region of interest" description="Disordered" evidence="7">
    <location>
        <begin position="255"/>
        <end position="288"/>
    </location>
</feature>
<dbReference type="EMBL" id="QOIP01000003">
    <property type="protein sequence ID" value="RLU25000.1"/>
    <property type="molecule type" value="Genomic_DNA"/>
</dbReference>
<protein>
    <recommendedName>
        <fullName evidence="6">RNA methyltransferase</fullName>
        <ecNumber evidence="6">2.1.1.-</ecNumber>
    </recommendedName>
</protein>
<evidence type="ECO:0000256" key="6">
    <source>
        <dbReference type="RuleBase" id="RU367087"/>
    </source>
</evidence>
<dbReference type="OrthoDB" id="10017101at2759"/>
<evidence type="ECO:0000259" key="8">
    <source>
        <dbReference type="PROSITE" id="PS51515"/>
    </source>
</evidence>
<dbReference type="EMBL" id="KK107419">
    <property type="protein sequence ID" value="EZA51061.1"/>
    <property type="molecule type" value="Genomic_DNA"/>
</dbReference>
<dbReference type="PROSITE" id="PS51515">
    <property type="entry name" value="BIN3_SAM"/>
    <property type="match status" value="1"/>
</dbReference>
<feature type="region of interest" description="Disordered" evidence="7">
    <location>
        <begin position="629"/>
        <end position="674"/>
    </location>
</feature>
<dbReference type="GO" id="GO:0032259">
    <property type="term" value="P:methylation"/>
    <property type="evidence" value="ECO:0007669"/>
    <property type="project" value="UniProtKB-KW"/>
</dbReference>
<feature type="compositionally biased region" description="Low complexity" evidence="7">
    <location>
        <begin position="644"/>
        <end position="653"/>
    </location>
</feature>
<comment type="similarity">
    <text evidence="1 6">Belongs to the methyltransferase superfamily.</text>
</comment>
<dbReference type="InterPro" id="IPR029063">
    <property type="entry name" value="SAM-dependent_MTases_sf"/>
</dbReference>
<evidence type="ECO:0000313" key="12">
    <source>
        <dbReference type="Proteomes" id="UP000279307"/>
    </source>
</evidence>
<dbReference type="InterPro" id="IPR041698">
    <property type="entry name" value="Methyltransf_25"/>
</dbReference>
<dbReference type="CDD" id="cd02440">
    <property type="entry name" value="AdoMet_MTases"/>
    <property type="match status" value="1"/>
</dbReference>
<evidence type="ECO:0000256" key="3">
    <source>
        <dbReference type="ARBA" id="ARBA00022679"/>
    </source>
</evidence>
<evidence type="ECO:0000256" key="1">
    <source>
        <dbReference type="ARBA" id="ARBA00008361"/>
    </source>
</evidence>
<dbReference type="InterPro" id="IPR010675">
    <property type="entry name" value="Bin3_C"/>
</dbReference>
<evidence type="ECO:0000256" key="5">
    <source>
        <dbReference type="PROSITE-ProRule" id="PRU00848"/>
    </source>
</evidence>
<keyword evidence="4 5" id="KW-0949">S-adenosyl-L-methionine</keyword>
<feature type="region of interest" description="Disordered" evidence="7">
    <location>
        <begin position="139"/>
        <end position="232"/>
    </location>
</feature>
<dbReference type="PANTHER" id="PTHR12315">
    <property type="entry name" value="BICOID-INTERACTING PROTEIN RELATED"/>
    <property type="match status" value="1"/>
</dbReference>
<dbReference type="GO" id="GO:0040031">
    <property type="term" value="P:snRNA modification"/>
    <property type="evidence" value="ECO:0007669"/>
    <property type="project" value="TreeGrafter"/>
</dbReference>
<dbReference type="Pfam" id="PF06859">
    <property type="entry name" value="Bin3"/>
    <property type="match status" value="1"/>
</dbReference>
<evidence type="ECO:0000256" key="4">
    <source>
        <dbReference type="ARBA" id="ARBA00022691"/>
    </source>
</evidence>
<dbReference type="GO" id="GO:0008173">
    <property type="term" value="F:RNA methyltransferase activity"/>
    <property type="evidence" value="ECO:0007669"/>
    <property type="project" value="UniProtKB-UniRule"/>
</dbReference>
<keyword evidence="11" id="KW-1185">Reference proteome</keyword>
<reference evidence="9 11" key="1">
    <citation type="journal article" date="2014" name="Curr. Biol.">
        <title>The genome of the clonal raider ant Cerapachys biroi.</title>
        <authorList>
            <person name="Oxley P.R."/>
            <person name="Ji L."/>
            <person name="Fetter-Pruneda I."/>
            <person name="McKenzie S.K."/>
            <person name="Li C."/>
            <person name="Hu H."/>
            <person name="Zhang G."/>
            <person name="Kronauer D.J."/>
        </authorList>
    </citation>
    <scope>NUCLEOTIDE SEQUENCE [LARGE SCALE GENOMIC DNA]</scope>
</reference>
<keyword evidence="2 6" id="KW-0489">Methyltransferase</keyword>
<evidence type="ECO:0000313" key="10">
    <source>
        <dbReference type="EMBL" id="RLU25000.1"/>
    </source>
</evidence>
<accession>A0A026W623</accession>
<feature type="compositionally biased region" description="Basic and acidic residues" evidence="7">
    <location>
        <begin position="213"/>
        <end position="232"/>
    </location>
</feature>
<feature type="region of interest" description="Disordered" evidence="7">
    <location>
        <begin position="1"/>
        <end position="53"/>
    </location>
</feature>
<evidence type="ECO:0000313" key="11">
    <source>
        <dbReference type="Proteomes" id="UP000053097"/>
    </source>
</evidence>
<dbReference type="Pfam" id="PF13649">
    <property type="entry name" value="Methyltransf_25"/>
    <property type="match status" value="1"/>
</dbReference>
<feature type="domain" description="Bin3-type SAM" evidence="8">
    <location>
        <begin position="310"/>
        <end position="557"/>
    </location>
</feature>
<keyword evidence="3 6" id="KW-0808">Transferase</keyword>
<reference evidence="10" key="3">
    <citation type="submission" date="2018-07" db="EMBL/GenBank/DDBJ databases">
        <authorList>
            <person name="Mckenzie S.K."/>
            <person name="Kronauer D.J.C."/>
        </authorList>
    </citation>
    <scope>NUCLEOTIDE SEQUENCE</scope>
    <source>
        <strain evidence="10">Clonal line C1</strain>
    </source>
</reference>
<sequence length="674" mass="77509">MSSVQMDRPPKVGQSSKKSLHKKHNKHDDNRHFKFSNRKRPQSSFSSNGKFFPPYKRRKKEGVIIPPTKFLLGGNICDPLNLNSMQDEEINRAMNAVTPKSSPLPTPKHKKEVIEVIIPPNICDPLNLTNCNDNDEEYEKQLISPTKRNSKRRNRKRKKTTSSASGKDEVQSSEVKNLEETEAGNVPVEPSTDRSCDDRISLEQLQNTQNENVLKENKTESPQKDKNRLRLKGLDEIKDKRLRKIDVKDKIVSPVIPQPGAWKPRPQHRPSQDKKKKQHMTRNFRPQDARYQYGNYDRYYGYRNLHHEIDPRLKVFVQRKELFLRKDILDIGCNIGHITLSVARDFGAKSVTGIDIDRTLINIARKNVRHYVNCVRSPASTEDNDKRDSSDVSFFPMSMPISYGPVDVPGFLKNEQHKGFPYNVTFVQGNYVLEDDSLLCAEQPQFDTILCLSITKWIHLNFGDAGLKQAFKRMHAQLRPGGVLVLEPQGWASYTKKKNLTERTCKNYHSIEFRPQRFTQYLLSSEVGFCKCEVVSVPPYLAKGFQRPIHLFTKAGGPSPSERANNDLTDDDALPRRQERMTRRNQEEMDMERFKYEQELFPKENNNRGNMSEISQHSGDQYEQLANVYAPSATPCYDTPSRNSDSQPSDSQPVDASKVKDEKDSTDEKKDEAP</sequence>
<dbReference type="AlphaFoldDB" id="A0A026W623"/>
<evidence type="ECO:0000313" key="9">
    <source>
        <dbReference type="EMBL" id="EZA51061.1"/>
    </source>
</evidence>